<sequence length="242" mass="26749">MALRLISKKAASAAIAARPSLMNASRQSLGASAVRHYTTQKEVEPKEKANSIINSLPGNSLVSKTGFVTLSTGLATFLISKEIYVLNEETLVLVASAGLLGVLLKYLREPFSNMADEHVARIKNVLTKAREDHKAAVQERIDEAGQMKDLVDVTKALFELSRETAKLEAEAFTLKQQVAVAAEAKSTLDSWVRHETSLREREQKQLAAYLIEKINKDLQDPKIQQQILDQAILDVQRIAKTN</sequence>
<evidence type="ECO:0000256" key="5">
    <source>
        <dbReference type="ARBA" id="ARBA00023065"/>
    </source>
</evidence>
<gene>
    <name evidence="9" type="ORF">G6F64_000566</name>
</gene>
<dbReference type="GO" id="GO:0005743">
    <property type="term" value="C:mitochondrial inner membrane"/>
    <property type="evidence" value="ECO:0007669"/>
    <property type="project" value="UniProtKB-SubCell"/>
</dbReference>
<dbReference type="InterPro" id="IPR008688">
    <property type="entry name" value="ATP_synth_Bsub_B/MI25"/>
</dbReference>
<keyword evidence="10" id="KW-1185">Reference proteome</keyword>
<dbReference type="GO" id="GO:0046933">
    <property type="term" value="F:proton-transporting ATP synthase activity, rotational mechanism"/>
    <property type="evidence" value="ECO:0007669"/>
    <property type="project" value="TreeGrafter"/>
</dbReference>
<dbReference type="SUPFAM" id="SSF161060">
    <property type="entry name" value="ATP synthase B chain-like"/>
    <property type="match status" value="1"/>
</dbReference>
<dbReference type="EMBL" id="JAANQT010000035">
    <property type="protein sequence ID" value="KAG1315576.1"/>
    <property type="molecule type" value="Genomic_DNA"/>
</dbReference>
<comment type="similarity">
    <text evidence="8">Belongs to the eukaryotic ATPase B chain family.</text>
</comment>
<dbReference type="OrthoDB" id="67388at2759"/>
<comment type="function">
    <text evidence="8">Subunit b, of the mitochondrial membrane ATP synthase complex (F(1)F(0) ATP synthase or Complex V) that produces ATP from ADP in the presence of a proton gradient across the membrane which is generated by electron transport complexes of the respiratory chain. ATP synthase complex consist of a soluble F(1) head domain - the catalytic core - and a membrane F(1) domain - the membrane proton channel. These two domains are linked by a central stalk rotating inside the F(1) region and a stationary peripheral stalk. During catalysis, ATP synthesis in the catalytic domain of F(1) is coupled via a rotary mechanism of the central stalk subunits to proton translocation. In vivo, can only synthesize ATP although its ATP hydrolase activity can be activated artificially in vitro. Part of the complex F(0) domain. Part of the complex F(0) domain and the peripheric stalk, which acts as a stator to hold the catalytic alpha(3)beta(3) subcomplex and subunit a/ATP6 static relative to the rotary elements.</text>
</comment>
<comment type="caution">
    <text evidence="9">The sequence shown here is derived from an EMBL/GenBank/DDBJ whole genome shotgun (WGS) entry which is preliminary data.</text>
</comment>
<keyword evidence="2 8" id="KW-0138">CF(0)</keyword>
<name>A0A9P6XJX4_RHIOR</name>
<keyword evidence="6 8" id="KW-0496">Mitochondrion</keyword>
<keyword evidence="4 8" id="KW-0999">Mitochondrion inner membrane</keyword>
<dbReference type="PANTHER" id="PTHR12733">
    <property type="entry name" value="MITOCHONDRIAL ATP SYNTHASE B CHAIN"/>
    <property type="match status" value="1"/>
</dbReference>
<proteinExistence type="inferred from homology"/>
<evidence type="ECO:0000256" key="7">
    <source>
        <dbReference type="ARBA" id="ARBA00023136"/>
    </source>
</evidence>
<keyword evidence="7 8" id="KW-0472">Membrane</keyword>
<organism evidence="9 10">
    <name type="scientific">Rhizopus oryzae</name>
    <name type="common">Mucormycosis agent</name>
    <name type="synonym">Rhizopus arrhizus var. delemar</name>
    <dbReference type="NCBI Taxonomy" id="64495"/>
    <lineage>
        <taxon>Eukaryota</taxon>
        <taxon>Fungi</taxon>
        <taxon>Fungi incertae sedis</taxon>
        <taxon>Mucoromycota</taxon>
        <taxon>Mucoromycotina</taxon>
        <taxon>Mucoromycetes</taxon>
        <taxon>Mucorales</taxon>
        <taxon>Mucorineae</taxon>
        <taxon>Rhizopodaceae</taxon>
        <taxon>Rhizopus</taxon>
    </lineage>
</organism>
<evidence type="ECO:0000256" key="2">
    <source>
        <dbReference type="ARBA" id="ARBA00022547"/>
    </source>
</evidence>
<evidence type="ECO:0000256" key="3">
    <source>
        <dbReference type="ARBA" id="ARBA00022781"/>
    </source>
</evidence>
<accession>A0A9P6XJX4</accession>
<evidence type="ECO:0000256" key="8">
    <source>
        <dbReference type="RuleBase" id="RU368017"/>
    </source>
</evidence>
<evidence type="ECO:0000313" key="10">
    <source>
        <dbReference type="Proteomes" id="UP000716291"/>
    </source>
</evidence>
<dbReference type="PANTHER" id="PTHR12733:SF3">
    <property type="entry name" value="ATP SYNTHASE F(0) COMPLEX SUBUNIT B1, MITOCHONDRIAL"/>
    <property type="match status" value="1"/>
</dbReference>
<keyword evidence="5 8" id="KW-0406">Ion transport</keyword>
<comment type="subcellular location">
    <subcellularLocation>
        <location evidence="8">Mitochondrion</location>
    </subcellularLocation>
    <subcellularLocation>
        <location evidence="8">Mitochondrion inner membrane</location>
    </subcellularLocation>
</comment>
<dbReference type="Proteomes" id="UP000716291">
    <property type="component" value="Unassembled WGS sequence"/>
</dbReference>
<dbReference type="Gene3D" id="1.20.5.2210">
    <property type="match status" value="1"/>
</dbReference>
<evidence type="ECO:0000256" key="6">
    <source>
        <dbReference type="ARBA" id="ARBA00023128"/>
    </source>
</evidence>
<dbReference type="InterPro" id="IPR013837">
    <property type="entry name" value="ATP_synth_F0_suB"/>
</dbReference>
<dbReference type="AlphaFoldDB" id="A0A9P6XJX4"/>
<protein>
    <recommendedName>
        <fullName evidence="8">ATP synthase subunit 4</fullName>
    </recommendedName>
</protein>
<reference evidence="9" key="1">
    <citation type="journal article" date="2020" name="Microb. Genom.">
        <title>Genetic diversity of clinical and environmental Mucorales isolates obtained from an investigation of mucormycosis cases among solid organ transplant recipients.</title>
        <authorList>
            <person name="Nguyen M.H."/>
            <person name="Kaul D."/>
            <person name="Muto C."/>
            <person name="Cheng S.J."/>
            <person name="Richter R.A."/>
            <person name="Bruno V.M."/>
            <person name="Liu G."/>
            <person name="Beyhan S."/>
            <person name="Sundermann A.J."/>
            <person name="Mounaud S."/>
            <person name="Pasculle A.W."/>
            <person name="Nierman W.C."/>
            <person name="Driscoll E."/>
            <person name="Cumbie R."/>
            <person name="Clancy C.J."/>
            <person name="Dupont C.L."/>
        </authorList>
    </citation>
    <scope>NUCLEOTIDE SEQUENCE</scope>
    <source>
        <strain evidence="9">GL11</strain>
    </source>
</reference>
<evidence type="ECO:0000256" key="1">
    <source>
        <dbReference type="ARBA" id="ARBA00022448"/>
    </source>
</evidence>
<evidence type="ECO:0000313" key="9">
    <source>
        <dbReference type="EMBL" id="KAG1315576.1"/>
    </source>
</evidence>
<keyword evidence="3 8" id="KW-0375">Hydrogen ion transport</keyword>
<comment type="subunit">
    <text evidence="8">F-type ATPases have 2 components, CF(1) - the catalytic core - and CF(0) - the membrane proton channel. In yeast, the dimeric form of ATP synthase consists of 17 polypeptides: alpha, beta, gamma, delta, epsilon, 4 (B), 5 (OSCP), 6 (A), 8, 9 (C), d, E (Tim11), f, g, h, i/j and k.</text>
</comment>
<evidence type="ECO:0000256" key="4">
    <source>
        <dbReference type="ARBA" id="ARBA00022792"/>
    </source>
</evidence>
<dbReference type="GO" id="GO:0045259">
    <property type="term" value="C:proton-transporting ATP synthase complex"/>
    <property type="evidence" value="ECO:0007669"/>
    <property type="project" value="UniProtKB-KW"/>
</dbReference>
<keyword evidence="1 8" id="KW-0813">Transport</keyword>
<dbReference type="Pfam" id="PF05405">
    <property type="entry name" value="Mt_ATP-synt_B"/>
    <property type="match status" value="1"/>
</dbReference>